<dbReference type="Proteomes" id="UP000789366">
    <property type="component" value="Unassembled WGS sequence"/>
</dbReference>
<gene>
    <name evidence="1" type="ORF">SPELUC_LOCUS16354</name>
</gene>
<dbReference type="EMBL" id="CAJVPW010059899">
    <property type="protein sequence ID" value="CAG8780152.1"/>
    <property type="molecule type" value="Genomic_DNA"/>
</dbReference>
<sequence>KALLATLYTSGFLNLVPKKVKNNTDTFWQCFKNSLSINIRGGNGKCHILSVIANAFTYEEIKENLGVSNDAINAARYHANVYSSERQIVNKPIVTHEKMSAEKEQQIQQFLANKANVVMSSYKTDSMTNEPVYYLKHSKDILWERFREEYPNGMKRTSFYAHLQEGQYLYRENLGGLCQTCSKYGYDTFEELTEYIRNNIKDH</sequence>
<evidence type="ECO:0000313" key="1">
    <source>
        <dbReference type="EMBL" id="CAG8780152.1"/>
    </source>
</evidence>
<accession>A0ACA9R7Q2</accession>
<feature type="non-terminal residue" evidence="1">
    <location>
        <position position="1"/>
    </location>
</feature>
<reference evidence="1" key="1">
    <citation type="submission" date="2021-06" db="EMBL/GenBank/DDBJ databases">
        <authorList>
            <person name="Kallberg Y."/>
            <person name="Tangrot J."/>
            <person name="Rosling A."/>
        </authorList>
    </citation>
    <scope>NUCLEOTIDE SEQUENCE</scope>
    <source>
        <strain evidence="1">28 12/20/2015</strain>
    </source>
</reference>
<keyword evidence="2" id="KW-1185">Reference proteome</keyword>
<protein>
    <submittedName>
        <fullName evidence="1">2938_t:CDS:1</fullName>
    </submittedName>
</protein>
<evidence type="ECO:0000313" key="2">
    <source>
        <dbReference type="Proteomes" id="UP000789366"/>
    </source>
</evidence>
<comment type="caution">
    <text evidence="1">The sequence shown here is derived from an EMBL/GenBank/DDBJ whole genome shotgun (WGS) entry which is preliminary data.</text>
</comment>
<name>A0ACA9R7Q2_9GLOM</name>
<proteinExistence type="predicted"/>
<organism evidence="1 2">
    <name type="scientific">Cetraspora pellucida</name>
    <dbReference type="NCBI Taxonomy" id="1433469"/>
    <lineage>
        <taxon>Eukaryota</taxon>
        <taxon>Fungi</taxon>
        <taxon>Fungi incertae sedis</taxon>
        <taxon>Mucoromycota</taxon>
        <taxon>Glomeromycotina</taxon>
        <taxon>Glomeromycetes</taxon>
        <taxon>Diversisporales</taxon>
        <taxon>Gigasporaceae</taxon>
        <taxon>Cetraspora</taxon>
    </lineage>
</organism>